<keyword evidence="2" id="KW-1185">Reference proteome</keyword>
<name>A0ABD2Q7U1_9PLAT</name>
<sequence length="136" mass="15295">GRLTVLVEEKTIAENVGLRNFECHGNSANKQVESTSDQKDVNASAHESINEKAVEQSAILTYVTHSIPWVKRRGTIFKKCAMSTVLGVIVFNLLSRDCVKSSPSLMASFVLKYYHDRKYSSRCYFRESLKTQGMLA</sequence>
<dbReference type="Proteomes" id="UP001626550">
    <property type="component" value="Unassembled WGS sequence"/>
</dbReference>
<dbReference type="AlphaFoldDB" id="A0ABD2Q7U1"/>
<reference evidence="1 2" key="1">
    <citation type="submission" date="2024-11" db="EMBL/GenBank/DDBJ databases">
        <title>Adaptive evolution of stress response genes in parasites aligns with host niche diversity.</title>
        <authorList>
            <person name="Hahn C."/>
            <person name="Resl P."/>
        </authorList>
    </citation>
    <scope>NUCLEOTIDE SEQUENCE [LARGE SCALE GENOMIC DNA]</scope>
    <source>
        <strain evidence="1">EGGRZ-B1_66</strain>
        <tissue evidence="1">Body</tissue>
    </source>
</reference>
<gene>
    <name evidence="1" type="ORF">Ciccas_005838</name>
</gene>
<evidence type="ECO:0000313" key="2">
    <source>
        <dbReference type="Proteomes" id="UP001626550"/>
    </source>
</evidence>
<dbReference type="EMBL" id="JBJKFK010000730">
    <property type="protein sequence ID" value="KAL3315528.1"/>
    <property type="molecule type" value="Genomic_DNA"/>
</dbReference>
<proteinExistence type="predicted"/>
<comment type="caution">
    <text evidence="1">The sequence shown here is derived from an EMBL/GenBank/DDBJ whole genome shotgun (WGS) entry which is preliminary data.</text>
</comment>
<protein>
    <submittedName>
        <fullName evidence="1">Uncharacterized protein</fullName>
    </submittedName>
</protein>
<accession>A0ABD2Q7U1</accession>
<feature type="non-terminal residue" evidence="1">
    <location>
        <position position="1"/>
    </location>
</feature>
<organism evidence="1 2">
    <name type="scientific">Cichlidogyrus casuarinus</name>
    <dbReference type="NCBI Taxonomy" id="1844966"/>
    <lineage>
        <taxon>Eukaryota</taxon>
        <taxon>Metazoa</taxon>
        <taxon>Spiralia</taxon>
        <taxon>Lophotrochozoa</taxon>
        <taxon>Platyhelminthes</taxon>
        <taxon>Monogenea</taxon>
        <taxon>Monopisthocotylea</taxon>
        <taxon>Dactylogyridea</taxon>
        <taxon>Ancyrocephalidae</taxon>
        <taxon>Cichlidogyrus</taxon>
    </lineage>
</organism>
<evidence type="ECO:0000313" key="1">
    <source>
        <dbReference type="EMBL" id="KAL3315528.1"/>
    </source>
</evidence>